<gene>
    <name evidence="4" type="ORF">AaeL_AAEL009135</name>
</gene>
<dbReference type="PANTHER" id="PTHR47644:SF1">
    <property type="entry name" value="PDZ DOMAIN-CONTAINING PROTEIN"/>
    <property type="match status" value="1"/>
</dbReference>
<feature type="compositionally biased region" description="Basic residues" evidence="1">
    <location>
        <begin position="1015"/>
        <end position="1028"/>
    </location>
</feature>
<evidence type="ECO:0000313" key="4">
    <source>
        <dbReference type="EMBL" id="EAT39051.1"/>
    </source>
</evidence>
<feature type="compositionally biased region" description="Basic and acidic residues" evidence="1">
    <location>
        <begin position="202"/>
        <end position="213"/>
    </location>
</feature>
<feature type="compositionally biased region" description="Polar residues" evidence="1">
    <location>
        <begin position="502"/>
        <end position="512"/>
    </location>
</feature>
<dbReference type="PhylomeDB" id="Q16WQ0"/>
<evidence type="ECO:0000313" key="5">
    <source>
        <dbReference type="Proteomes" id="UP000682892"/>
    </source>
</evidence>
<reference evidence="4" key="1">
    <citation type="submission" date="2005-10" db="EMBL/GenBank/DDBJ databases">
        <authorList>
            <person name="Loftus B.J."/>
            <person name="Nene V.M."/>
            <person name="Hannick L.I."/>
            <person name="Bidwell S."/>
            <person name="Haas B."/>
            <person name="Amedeo P."/>
            <person name="Orvis J."/>
            <person name="Wortman J.R."/>
            <person name="White O.R."/>
            <person name="Salzberg S."/>
            <person name="Shumway M."/>
            <person name="Koo H."/>
            <person name="Zhao Y."/>
            <person name="Holmes M."/>
            <person name="Miller J."/>
            <person name="Schatz M."/>
            <person name="Pop M."/>
            <person name="Pai G."/>
            <person name="Utterback T."/>
            <person name="Rogers Y.-H."/>
            <person name="Kravitz S."/>
            <person name="Fraser C.M."/>
        </authorList>
    </citation>
    <scope>NUCLEOTIDE SEQUENCE</scope>
    <source>
        <strain evidence="4">Liverpool</strain>
    </source>
</reference>
<dbReference type="InterPro" id="IPR001849">
    <property type="entry name" value="PH_domain"/>
</dbReference>
<dbReference type="SMART" id="SM00233">
    <property type="entry name" value="PH"/>
    <property type="match status" value="2"/>
</dbReference>
<feature type="compositionally biased region" description="Polar residues" evidence="1">
    <location>
        <begin position="787"/>
        <end position="799"/>
    </location>
</feature>
<feature type="domain" description="PH" evidence="2">
    <location>
        <begin position="1579"/>
        <end position="1676"/>
    </location>
</feature>
<feature type="region of interest" description="Disordered" evidence="1">
    <location>
        <begin position="493"/>
        <end position="525"/>
    </location>
</feature>
<feature type="compositionally biased region" description="Low complexity" evidence="1">
    <location>
        <begin position="426"/>
        <end position="436"/>
    </location>
</feature>
<feature type="non-terminal residue" evidence="4">
    <location>
        <position position="1"/>
    </location>
</feature>
<dbReference type="EMBL" id="CH477556">
    <property type="protein sequence ID" value="EAT39051.1"/>
    <property type="molecule type" value="Genomic_DNA"/>
</dbReference>
<feature type="region of interest" description="Disordered" evidence="1">
    <location>
        <begin position="202"/>
        <end position="270"/>
    </location>
</feature>
<proteinExistence type="predicted"/>
<dbReference type="SMART" id="SM00228">
    <property type="entry name" value="PDZ"/>
    <property type="match status" value="1"/>
</dbReference>
<dbReference type="VEuPathDB" id="VectorBase:AAEL019495"/>
<dbReference type="SUPFAM" id="SSF50729">
    <property type="entry name" value="PH domain-like"/>
    <property type="match status" value="2"/>
</dbReference>
<feature type="compositionally biased region" description="Low complexity" evidence="1">
    <location>
        <begin position="397"/>
        <end position="418"/>
    </location>
</feature>
<dbReference type="PROSITE" id="PS50106">
    <property type="entry name" value="PDZ"/>
    <property type="match status" value="1"/>
</dbReference>
<feature type="compositionally biased region" description="Pro residues" evidence="1">
    <location>
        <begin position="872"/>
        <end position="881"/>
    </location>
</feature>
<feature type="domain" description="PH" evidence="2">
    <location>
        <begin position="1458"/>
        <end position="1557"/>
    </location>
</feature>
<dbReference type="SUPFAM" id="SSF50156">
    <property type="entry name" value="PDZ domain-like"/>
    <property type="match status" value="1"/>
</dbReference>
<feature type="region of interest" description="Disordered" evidence="1">
    <location>
        <begin position="707"/>
        <end position="799"/>
    </location>
</feature>
<dbReference type="InterPro" id="IPR001478">
    <property type="entry name" value="PDZ"/>
</dbReference>
<dbReference type="Gene3D" id="2.30.42.10">
    <property type="match status" value="1"/>
</dbReference>
<feature type="compositionally biased region" description="Polar residues" evidence="1">
    <location>
        <begin position="820"/>
        <end position="840"/>
    </location>
</feature>
<feature type="region of interest" description="Disordered" evidence="1">
    <location>
        <begin position="1152"/>
        <end position="1251"/>
    </location>
</feature>
<dbReference type="PROSITE" id="PS50003">
    <property type="entry name" value="PH_DOMAIN"/>
    <property type="match status" value="2"/>
</dbReference>
<feature type="compositionally biased region" description="Polar residues" evidence="1">
    <location>
        <begin position="256"/>
        <end position="270"/>
    </location>
</feature>
<feature type="region of interest" description="Disordered" evidence="1">
    <location>
        <begin position="541"/>
        <end position="621"/>
    </location>
</feature>
<dbReference type="OMA" id="EDNAGWP"/>
<accession>Q16WQ0</accession>
<dbReference type="Pfam" id="PF00169">
    <property type="entry name" value="PH"/>
    <property type="match status" value="2"/>
</dbReference>
<feature type="compositionally biased region" description="Basic and acidic residues" evidence="1">
    <location>
        <begin position="954"/>
        <end position="963"/>
    </location>
</feature>
<dbReference type="Gene3D" id="2.30.29.30">
    <property type="entry name" value="Pleckstrin-homology domain (PH domain)/Phosphotyrosine-binding domain (PTB)"/>
    <property type="match status" value="2"/>
</dbReference>
<feature type="region of interest" description="Disordered" evidence="1">
    <location>
        <begin position="863"/>
        <end position="1119"/>
    </location>
</feature>
<feature type="compositionally biased region" description="Basic residues" evidence="1">
    <location>
        <begin position="1188"/>
        <end position="1200"/>
    </location>
</feature>
<feature type="domain" description="PDZ" evidence="3">
    <location>
        <begin position="1368"/>
        <end position="1445"/>
    </location>
</feature>
<evidence type="ECO:0000259" key="3">
    <source>
        <dbReference type="PROSITE" id="PS50106"/>
    </source>
</evidence>
<feature type="compositionally biased region" description="Low complexity" evidence="1">
    <location>
        <begin position="882"/>
        <end position="893"/>
    </location>
</feature>
<feature type="compositionally biased region" description="Polar residues" evidence="1">
    <location>
        <begin position="724"/>
        <end position="752"/>
    </location>
</feature>
<feature type="compositionally biased region" description="Pro residues" evidence="1">
    <location>
        <begin position="437"/>
        <end position="451"/>
    </location>
</feature>
<dbReference type="STRING" id="7159.Q16WQ0"/>
<feature type="compositionally biased region" description="Polar residues" evidence="1">
    <location>
        <begin position="1059"/>
        <end position="1092"/>
    </location>
</feature>
<feature type="compositionally biased region" description="Basic and acidic residues" evidence="1">
    <location>
        <begin position="920"/>
        <end position="945"/>
    </location>
</feature>
<dbReference type="PANTHER" id="PTHR47644">
    <property type="entry name" value="AGAP008221-PA"/>
    <property type="match status" value="1"/>
</dbReference>
<feature type="region of interest" description="Disordered" evidence="1">
    <location>
        <begin position="466"/>
        <end position="485"/>
    </location>
</feature>
<feature type="compositionally biased region" description="Basic and acidic residues" evidence="1">
    <location>
        <begin position="516"/>
        <end position="525"/>
    </location>
</feature>
<dbReference type="Proteomes" id="UP000682892">
    <property type="component" value="Chromosome 1"/>
</dbReference>
<evidence type="ECO:0000259" key="2">
    <source>
        <dbReference type="PROSITE" id="PS50003"/>
    </source>
</evidence>
<sequence>RTKHVSFARSYTLTSFDEAMGGRPLSRLAAARSQERLIGGKKPTITLAQHQPSAAQYGTPLHSILQQPNQQPLLAQQLQQQHQQLQVGQQQPPSVHQHIHAHQHMQHLQPPHPGQLIMIEKIKRSAMKTQATQTEVYLNKKAAAPHHLSLSPRTIHRVKMVSQGAQTNGGLNGRKLTKSLSEAADRIQENGIDIGVDSIEHEQLHRTQSEEPPKSPFTITSPPSKSPLMQHFEMPSRTSDNYPLDKIMTHSRNHSQDSATSYRSTDGSRASYETKNGYVFETHSLPRRTCIHHKPEEFHTHTLPRRDYHPHHHHEIIFKDQLKMPPQELLISNGSVNQDIRSFDSNSLNRRMSSHHVAMQQDKQNQQRRASYAYVTPDTHTLTRRNSISHQQVQKVQPMIQTPIQQQHQPQPQIQKQPQQPPLQHPPQQQQFQPLVKPQPPIFSQPSLPPPSEKDDKEEQEIFIDFKPRVSPVPSPNAVKKKKLQKTLSEGEILVDRKKTKPTAQPPTSVISASEEDLKSPIVDPHKDANLQFSETPIKDEGIFIGAPSPADANRRKESFRKRSVSLDDPTSMEEQDEEKADTKDDKMATAPPSPSREERLSIKSHSPFHSSESLATRDNSDGIWNESQATIMTPSFFGSSVGSYVGSSNGKLTPTSKRKHLLLQHQQRSSMDTDALDMEDIADQVSCLCIVRIPLPPLPVTVTATSQSTVSPTTIQSVAPLPSTATNGTIPSPSTAATQSANAPTVPSSSRHPPATAIAPSPRFEHAKLKGLDDKDLLGDGGAGSEGSTTEDYNTCTDNSKRTITATSTVGGSKGIFKTTHTIRQPTSKQVTANATQEGSSFESASSLYSLARVDAICEDTPPIEERPSAPQIPPLPKPSPTHSVSSSSSGSYKMANKKRTSSPSRQTIPKTLPAKTKIKPESISDDERSEKRYSSSHDEKDIKGTVARPTRRGRDWNEEERRRKKSLFKLEFDKDSLKTYTTPMRQPSPGFKKLSPEDKGALNTLDGTSPSSKQKRFRPKTRKLPRSRTSVGGGEESVSTPMRRVKTPLIRSPEKMQASTLPVHTVTTPKLSPSQYYSQIRSPPSGSSPLKQKISPEKRLKAKSTESLRSVSPGSDSVFYSEADGLSQSDKQIHCHHCGKDVEVVSVPGESEGSMTALTLDSTDGDRPDIVQPPEGFADSPDCTKTPHHTRLYKKMDKRFRSEDRHADRRHFKSRQEYRAKSEERGKDDSEQGTLRPAGSSPCVAPVAPYSDHQVEPEQGVYHGNYKAGLWICIADRDVWRRHDLLGEGSFDRPPRDLAERRGSTESEKDFRKKYQAITHRLVHRKSCVEMYRRQNTNSFGKGMETNFITRFLDPMCIFITETDKTVVVCRKSGEFGFRIHGSKPVVVSAIEPDTPAESSGLEVGDIVLSVNGISVIDKSHSEVVKIAHAGSDTLELEVARTIGVLSPLEDTTINPAIYSGFLWRLSSSSTTKWVRRWFSLRPDHCLYFYKSELDIQPIGAIILTNHKVERLGVEAGGRPFAFAIETEEGTKVKLAGDTDEAASRWIAIISHAAQQNDLWLDTSARNLRLPPNGIPKPDCVGPLTKLGSKWRSWTKRYCVLKDAVLYFYHESTSKNAFGMACLQGYRVQPSSAGGKKYAFEIVPPELTLRHYYFHTDTEMDKKRWVAALEYSIDRWMKAG</sequence>
<reference evidence="4" key="3">
    <citation type="submission" date="2012-09" db="EMBL/GenBank/DDBJ databases">
        <authorList>
            <consortium name="VectorBase"/>
        </authorList>
    </citation>
    <scope>NUCLEOTIDE SEQUENCE</scope>
    <source>
        <strain evidence="4">Liverpool</strain>
    </source>
</reference>
<evidence type="ECO:0000256" key="1">
    <source>
        <dbReference type="SAM" id="MobiDB-lite"/>
    </source>
</evidence>
<organism evidence="4 5">
    <name type="scientific">Aedes aegypti</name>
    <name type="common">Yellowfever mosquito</name>
    <name type="synonym">Culex aegypti</name>
    <dbReference type="NCBI Taxonomy" id="7159"/>
    <lineage>
        <taxon>Eukaryota</taxon>
        <taxon>Metazoa</taxon>
        <taxon>Ecdysozoa</taxon>
        <taxon>Arthropoda</taxon>
        <taxon>Hexapoda</taxon>
        <taxon>Insecta</taxon>
        <taxon>Pterygota</taxon>
        <taxon>Neoptera</taxon>
        <taxon>Endopterygota</taxon>
        <taxon>Diptera</taxon>
        <taxon>Nematocera</taxon>
        <taxon>Culicoidea</taxon>
        <taxon>Culicidae</taxon>
        <taxon>Culicinae</taxon>
        <taxon>Aedini</taxon>
        <taxon>Aedes</taxon>
        <taxon>Stegomyia</taxon>
    </lineage>
</organism>
<feature type="compositionally biased region" description="Polar residues" evidence="1">
    <location>
        <begin position="604"/>
        <end position="618"/>
    </location>
</feature>
<feature type="compositionally biased region" description="Basic and acidic residues" evidence="1">
    <location>
        <begin position="764"/>
        <end position="779"/>
    </location>
</feature>
<feature type="compositionally biased region" description="Basic and acidic residues" evidence="1">
    <location>
        <begin position="1216"/>
        <end position="1232"/>
    </location>
</feature>
<dbReference type="Pfam" id="PF00595">
    <property type="entry name" value="PDZ"/>
    <property type="match status" value="1"/>
</dbReference>
<feature type="region of interest" description="Disordered" evidence="1">
    <location>
        <begin position="377"/>
        <end position="458"/>
    </location>
</feature>
<feature type="region of interest" description="Disordered" evidence="1">
    <location>
        <begin position="1293"/>
        <end position="1312"/>
    </location>
</feature>
<protein>
    <submittedName>
        <fullName evidence="4">AAEL009135-PA</fullName>
    </submittedName>
</protein>
<dbReference type="InterPro" id="IPR011993">
    <property type="entry name" value="PH-like_dom_sf"/>
</dbReference>
<feature type="compositionally biased region" description="Basic and acidic residues" evidence="1">
    <location>
        <begin position="1096"/>
        <end position="1108"/>
    </location>
</feature>
<feature type="compositionally biased region" description="Acidic residues" evidence="1">
    <location>
        <begin position="571"/>
        <end position="580"/>
    </location>
</feature>
<feature type="region of interest" description="Disordered" evidence="1">
    <location>
        <begin position="812"/>
        <end position="845"/>
    </location>
</feature>
<dbReference type="eggNOG" id="KOG3528">
    <property type="taxonomic scope" value="Eukaryota"/>
</dbReference>
<dbReference type="CDD" id="cd00136">
    <property type="entry name" value="PDZ_canonical"/>
    <property type="match status" value="1"/>
</dbReference>
<dbReference type="PaxDb" id="7159-AAEL009135-PA"/>
<feature type="compositionally biased region" description="Polar residues" evidence="1">
    <location>
        <begin position="378"/>
        <end position="395"/>
    </location>
</feature>
<dbReference type="HOGENOM" id="CLU_239652_0_0_1"/>
<dbReference type="InterPro" id="IPR036034">
    <property type="entry name" value="PDZ_sf"/>
</dbReference>
<name>Q16WQ0_AEDAE</name>
<feature type="compositionally biased region" description="Basic and acidic residues" evidence="1">
    <location>
        <begin position="970"/>
        <end position="979"/>
    </location>
</feature>
<reference evidence="4" key="2">
    <citation type="journal article" date="2007" name="Science">
        <title>Genome sequence of Aedes aegypti, a major arbovirus vector.</title>
        <authorList>
            <person name="Nene V."/>
            <person name="Wortman J.R."/>
            <person name="Lawson D."/>
            <person name="Haas B."/>
            <person name="Kodira C."/>
            <person name="Tu Z.J."/>
            <person name="Loftus B."/>
            <person name="Xi Z."/>
            <person name="Megy K."/>
            <person name="Grabherr M."/>
            <person name="Ren Q."/>
            <person name="Zdobnov E.M."/>
            <person name="Lobo N.F."/>
            <person name="Campbell K.S."/>
            <person name="Brown S.E."/>
            <person name="Bonaldo M.F."/>
            <person name="Zhu J."/>
            <person name="Sinkins S.P."/>
            <person name="Hogenkamp D.G."/>
            <person name="Amedeo P."/>
            <person name="Arensburger P."/>
            <person name="Atkinson P.W."/>
            <person name="Bidwell S."/>
            <person name="Biedler J."/>
            <person name="Birney E."/>
            <person name="Bruggner R.V."/>
            <person name="Costas J."/>
            <person name="Coy M.R."/>
            <person name="Crabtree J."/>
            <person name="Crawford M."/>
            <person name="Debruyn B."/>
            <person name="Decaprio D."/>
            <person name="Eiglmeier K."/>
            <person name="Eisenstadt E."/>
            <person name="El-Dorry H."/>
            <person name="Gelbart W.M."/>
            <person name="Gomes S.L."/>
            <person name="Hammond M."/>
            <person name="Hannick L.I."/>
            <person name="Hogan J.R."/>
            <person name="Holmes M.H."/>
            <person name="Jaffe D."/>
            <person name="Johnston J.S."/>
            <person name="Kennedy R.C."/>
            <person name="Koo H."/>
            <person name="Kravitz S."/>
            <person name="Kriventseva E.V."/>
            <person name="Kulp D."/>
            <person name="Labutti K."/>
            <person name="Lee E."/>
            <person name="Li S."/>
            <person name="Lovin D.D."/>
            <person name="Mao C."/>
            <person name="Mauceli E."/>
            <person name="Menck C.F."/>
            <person name="Miller J.R."/>
            <person name="Montgomery P."/>
            <person name="Mori A."/>
            <person name="Nascimento A.L."/>
            <person name="Naveira H.F."/>
            <person name="Nusbaum C."/>
            <person name="O'leary S."/>
            <person name="Orvis J."/>
            <person name="Pertea M."/>
            <person name="Quesneville H."/>
            <person name="Reidenbach K.R."/>
            <person name="Rogers Y.H."/>
            <person name="Roth C.W."/>
            <person name="Schneider J.R."/>
            <person name="Schatz M."/>
            <person name="Shumway M."/>
            <person name="Stanke M."/>
            <person name="Stinson E.O."/>
            <person name="Tubio J.M."/>
            <person name="Vanzee J.P."/>
            <person name="Verjovski-Almeida S."/>
            <person name="Werner D."/>
            <person name="White O."/>
            <person name="Wyder S."/>
            <person name="Zeng Q."/>
            <person name="Zhao Q."/>
            <person name="Zhao Y."/>
            <person name="Hill C.A."/>
            <person name="Raikhel A.S."/>
            <person name="Soares M.B."/>
            <person name="Knudson D.L."/>
            <person name="Lee N.H."/>
            <person name="Galagan J."/>
            <person name="Salzberg S.L."/>
            <person name="Paulsen I.T."/>
            <person name="Dimopoulos G."/>
            <person name="Collins F.H."/>
            <person name="Birren B."/>
            <person name="Fraser-Liggett C.M."/>
            <person name="Severson D.W."/>
        </authorList>
    </citation>
    <scope>NUCLEOTIDE SEQUENCE [LARGE SCALE GENOMIC DNA]</scope>
    <source>
        <strain evidence="4">Liverpool</strain>
    </source>
</reference>